<sequence>MEAFLIILPEILLQTKPVQHLELTIPSSTEKSINLMRALKSIFIDQSFATITVSNELSFIFDLSSTIGIDLSRNLLHREIPTGFSGLLSLEYLNLSYNYLDSQLLTLEKMERLMVLDLSDNSLSGQILENVSNPRIIKNQDMSS</sequence>
<dbReference type="PANTHER" id="PTHR48063">
    <property type="entry name" value="LRR RECEPTOR-LIKE KINASE"/>
    <property type="match status" value="1"/>
</dbReference>
<keyword evidence="2" id="KW-0812">Transmembrane</keyword>
<evidence type="ECO:0000313" key="10">
    <source>
        <dbReference type="Proteomes" id="UP001227230"/>
    </source>
</evidence>
<evidence type="ECO:0000256" key="6">
    <source>
        <dbReference type="ARBA" id="ARBA00023170"/>
    </source>
</evidence>
<dbReference type="Gene3D" id="3.80.10.10">
    <property type="entry name" value="Ribonuclease Inhibitor"/>
    <property type="match status" value="1"/>
</dbReference>
<organism evidence="8 10">
    <name type="scientific">Vitis vinifera</name>
    <name type="common">Grape</name>
    <dbReference type="NCBI Taxonomy" id="29760"/>
    <lineage>
        <taxon>Eukaryota</taxon>
        <taxon>Viridiplantae</taxon>
        <taxon>Streptophyta</taxon>
        <taxon>Embryophyta</taxon>
        <taxon>Tracheophyta</taxon>
        <taxon>Spermatophyta</taxon>
        <taxon>Magnoliopsida</taxon>
        <taxon>eudicotyledons</taxon>
        <taxon>Gunneridae</taxon>
        <taxon>Pentapetalae</taxon>
        <taxon>rosids</taxon>
        <taxon>Vitales</taxon>
        <taxon>Vitaceae</taxon>
        <taxon>Viteae</taxon>
        <taxon>Vitis</taxon>
    </lineage>
</organism>
<keyword evidence="7" id="KW-0325">Glycoprotein</keyword>
<keyword evidence="5" id="KW-0472">Membrane</keyword>
<dbReference type="EMBL" id="CP126648">
    <property type="protein sequence ID" value="WJZ81277.1"/>
    <property type="molecule type" value="Genomic_DNA"/>
</dbReference>
<evidence type="ECO:0000313" key="9">
    <source>
        <dbReference type="EMBL" id="WJZ81280.1"/>
    </source>
</evidence>
<evidence type="ECO:0000313" key="8">
    <source>
        <dbReference type="EMBL" id="WJZ81277.1"/>
    </source>
</evidence>
<dbReference type="Pfam" id="PF00560">
    <property type="entry name" value="LRR_1"/>
    <property type="match status" value="1"/>
</dbReference>
<keyword evidence="10" id="KW-1185">Reference proteome</keyword>
<keyword evidence="6" id="KW-0675">Receptor</keyword>
<gene>
    <name evidence="8" type="ORF">VitviT2T_001126</name>
    <name evidence="9" type="ORF">VitviT2T_001129</name>
</gene>
<dbReference type="EMBL" id="CP126648">
    <property type="protein sequence ID" value="WJZ81280.1"/>
    <property type="molecule type" value="Genomic_DNA"/>
</dbReference>
<evidence type="ECO:0000256" key="5">
    <source>
        <dbReference type="ARBA" id="ARBA00023136"/>
    </source>
</evidence>
<evidence type="ECO:0000256" key="7">
    <source>
        <dbReference type="ARBA" id="ARBA00023180"/>
    </source>
</evidence>
<proteinExistence type="predicted"/>
<keyword evidence="4" id="KW-1133">Transmembrane helix</keyword>
<reference evidence="8 10" key="1">
    <citation type="journal article" date="2023" name="Hortic Res">
        <title>The complete reference genome for grapevine (Vitis vinifera L.) genetics and breeding.</title>
        <authorList>
            <person name="Shi X."/>
            <person name="Cao S."/>
            <person name="Wang X."/>
            <person name="Huang S."/>
            <person name="Wang Y."/>
            <person name="Liu Z."/>
            <person name="Liu W."/>
            <person name="Leng X."/>
            <person name="Peng Y."/>
            <person name="Wang N."/>
            <person name="Wang Y."/>
            <person name="Ma Z."/>
            <person name="Xu X."/>
            <person name="Zhang F."/>
            <person name="Xue H."/>
            <person name="Zhong H."/>
            <person name="Wang Y."/>
            <person name="Zhang K."/>
            <person name="Velt A."/>
            <person name="Avia K."/>
            <person name="Holtgrawe D."/>
            <person name="Grimplet J."/>
            <person name="Matus J.T."/>
            <person name="Ware D."/>
            <person name="Wu X."/>
            <person name="Wang H."/>
            <person name="Liu C."/>
            <person name="Fang Y."/>
            <person name="Rustenholz C."/>
            <person name="Cheng Z."/>
            <person name="Xiao H."/>
            <person name="Zhou Y."/>
        </authorList>
    </citation>
    <scope>NUCLEOTIDE SEQUENCE [LARGE SCALE GENOMIC DNA]</scope>
    <source>
        <strain evidence="10">cv. Pinot noir / PN40024</strain>
        <tissue evidence="8">Leaf</tissue>
    </source>
</reference>
<dbReference type="InterPro" id="IPR032675">
    <property type="entry name" value="LRR_dom_sf"/>
</dbReference>
<accession>A0ABY9BF66</accession>
<evidence type="ECO:0000256" key="4">
    <source>
        <dbReference type="ARBA" id="ARBA00022989"/>
    </source>
</evidence>
<protein>
    <submittedName>
        <fullName evidence="8">Uncharacterized protein</fullName>
    </submittedName>
</protein>
<evidence type="ECO:0000256" key="2">
    <source>
        <dbReference type="ARBA" id="ARBA00022692"/>
    </source>
</evidence>
<dbReference type="InterPro" id="IPR046956">
    <property type="entry name" value="RLP23-like"/>
</dbReference>
<name>A0ABY9BF66_VITVI</name>
<dbReference type="SUPFAM" id="SSF52058">
    <property type="entry name" value="L domain-like"/>
    <property type="match status" value="1"/>
</dbReference>
<evidence type="ECO:0000256" key="3">
    <source>
        <dbReference type="ARBA" id="ARBA00022729"/>
    </source>
</evidence>
<dbReference type="InterPro" id="IPR001611">
    <property type="entry name" value="Leu-rich_rpt"/>
</dbReference>
<dbReference type="Proteomes" id="UP001227230">
    <property type="component" value="Chromosome 1"/>
</dbReference>
<keyword evidence="3" id="KW-0732">Signal</keyword>
<comment type="subcellular location">
    <subcellularLocation>
        <location evidence="1">Membrane</location>
        <topology evidence="1">Single-pass type I membrane protein</topology>
    </subcellularLocation>
</comment>
<evidence type="ECO:0000256" key="1">
    <source>
        <dbReference type="ARBA" id="ARBA00004479"/>
    </source>
</evidence>
<dbReference type="Pfam" id="PF13855">
    <property type="entry name" value="LRR_8"/>
    <property type="match status" value="1"/>
</dbReference>